<dbReference type="GO" id="GO:0006865">
    <property type="term" value="P:amino acid transport"/>
    <property type="evidence" value="ECO:0007669"/>
    <property type="project" value="TreeGrafter"/>
</dbReference>
<feature type="binding site" evidence="6">
    <location>
        <position position="460"/>
    </location>
    <ligand>
        <name>Na(+)</name>
        <dbReference type="ChEBI" id="CHEBI:29101"/>
        <label>1</label>
    </ligand>
</feature>
<evidence type="ECO:0000256" key="7">
    <source>
        <dbReference type="PIRSR" id="PIRSR600175-2"/>
    </source>
</evidence>
<sequence>MFQFWEIIATESIHLKGIVRVAKTKYNNHNYYINKNLINIDIAPIVNDAAERALQKYKRASDFSKTKSTNQFLMGPEKYQSLLRLCRTRLNDIYSVKIMENDTFILKKESNQISARDVWATKFDFLFACVGFSVGFGNIWRFPYLCHKHGGGSFLIPYFICVIVTGIPLFFLEVSMGQLLKEGAYGVWNICPLFKGVGLASLVVGWIISTYYNVIIAWVFRYLFASFTSSLPWSDCDFDGATAACSNGTISPSEEYWTNNVLHLSDSINEIGIVRWDLFLCFTLAWIIVFLCICRGIRTSGKVMYITATAPYLLLIVLLIRGLTMDGAMTGVLYYLSPNWEKLKTSQVWIDAGTQIFFSYAIAISTLPAIGSYNSNKHNCLRDCVIFSVINSMTSFMGGFVIFSVLGAMAKELNMDISNVVASGPGLTFIVYPRAILNLPYASLWSAVFFFMMFLLGLDSQFVGVEGFVTAICDSNIIKTAGKRRIIITAICCFIQYITGISMVTEGGMYIFQFLDHYLGSKMCIFIALCEIIGINVYGVNKYFEKIESMIGYKSNCFTKIITFYMKACLMFLSPLFSIILLILCMIGIENLKYANKEYPDWSIITGWTFGILSVLIIPIFMIYKIVKENGPLLRINLTIYHESRQGIFSYVSMVFAGSFLIFHLNFYRFPYLCHKHGGGAFLIPYFLCVITAGVPLFFLEVSMGQLLKEGAFGIGLAGLTVGFIVGIYYNVILAWVFRYLFSSFASQLPWSKCDFLESTIACRNGTVSPSEEYWTKNVLHLSNSINNMGIIRWDLLLCLTLAWLIVFGCICKGIRTSGKVNNKLLVTSCDSQLTVLLKIQIWVHIDYLSLLLNRFSEIVLH</sequence>
<feature type="transmembrane region" description="Helical" evidence="9">
    <location>
        <begin position="791"/>
        <end position="812"/>
    </location>
</feature>
<evidence type="ECO:0000256" key="3">
    <source>
        <dbReference type="ARBA" id="ARBA00022692"/>
    </source>
</evidence>
<dbReference type="PANTHER" id="PTHR11616:SF309">
    <property type="entry name" value="TRANSPORTER"/>
    <property type="match status" value="1"/>
</dbReference>
<evidence type="ECO:0000256" key="5">
    <source>
        <dbReference type="ARBA" id="ARBA00023136"/>
    </source>
</evidence>
<comment type="subcellular location">
    <subcellularLocation>
        <location evidence="1">Membrane</location>
        <topology evidence="1">Multi-pass membrane protein</topology>
    </subcellularLocation>
</comment>
<reference evidence="10 11" key="1">
    <citation type="submission" date="2016-04" db="EMBL/GenBank/DDBJ databases">
        <title>The genome of Intoshia linei affirms orthonectids as highly simplified spiralians.</title>
        <authorList>
            <person name="Mikhailov K.V."/>
            <person name="Slusarev G.S."/>
            <person name="Nikitin M.A."/>
            <person name="Logacheva M.D."/>
            <person name="Penin A."/>
            <person name="Aleoshin V."/>
            <person name="Panchin Y.V."/>
        </authorList>
    </citation>
    <scope>NUCLEOTIDE SEQUENCE [LARGE SCALE GENOMIC DNA]</scope>
    <source>
        <strain evidence="10">Intl2013</strain>
        <tissue evidence="10">Whole animal</tissue>
    </source>
</reference>
<dbReference type="InterPro" id="IPR000175">
    <property type="entry name" value="Na/ntran_symport"/>
</dbReference>
<dbReference type="PROSITE" id="PS50267">
    <property type="entry name" value="NA_NEUROTRAN_SYMP_3"/>
    <property type="match status" value="2"/>
</dbReference>
<feature type="binding site" evidence="6">
    <location>
        <position position="456"/>
    </location>
    <ligand>
        <name>Na(+)</name>
        <dbReference type="ChEBI" id="CHEBI:29101"/>
        <label>1</label>
    </ligand>
</feature>
<evidence type="ECO:0000256" key="9">
    <source>
        <dbReference type="SAM" id="Phobius"/>
    </source>
</evidence>
<dbReference type="GO" id="GO:0046872">
    <property type="term" value="F:metal ion binding"/>
    <property type="evidence" value="ECO:0007669"/>
    <property type="project" value="UniProtKB-KW"/>
</dbReference>
<name>A0A177AY32_9BILA</name>
<feature type="transmembrane region" description="Helical" evidence="9">
    <location>
        <begin position="439"/>
        <end position="458"/>
    </location>
</feature>
<feature type="transmembrane region" description="Helical" evidence="9">
    <location>
        <begin position="123"/>
        <end position="142"/>
    </location>
</feature>
<dbReference type="GO" id="GO:0015293">
    <property type="term" value="F:symporter activity"/>
    <property type="evidence" value="ECO:0007669"/>
    <property type="project" value="UniProtKB-KW"/>
</dbReference>
<feature type="transmembrane region" description="Helical" evidence="9">
    <location>
        <begin position="648"/>
        <end position="668"/>
    </location>
</feature>
<evidence type="ECO:0000256" key="8">
    <source>
        <dbReference type="RuleBase" id="RU003732"/>
    </source>
</evidence>
<dbReference type="PANTHER" id="PTHR11616">
    <property type="entry name" value="SODIUM/CHLORIDE DEPENDENT TRANSPORTER"/>
    <property type="match status" value="1"/>
</dbReference>
<dbReference type="SUPFAM" id="SSF161070">
    <property type="entry name" value="SNF-like"/>
    <property type="match status" value="2"/>
</dbReference>
<organism evidence="10 11">
    <name type="scientific">Intoshia linei</name>
    <dbReference type="NCBI Taxonomy" id="1819745"/>
    <lineage>
        <taxon>Eukaryota</taxon>
        <taxon>Metazoa</taxon>
        <taxon>Spiralia</taxon>
        <taxon>Lophotrochozoa</taxon>
        <taxon>Mesozoa</taxon>
        <taxon>Orthonectida</taxon>
        <taxon>Rhopaluridae</taxon>
        <taxon>Intoshia</taxon>
    </lineage>
</organism>
<feature type="transmembrane region" description="Helical" evidence="9">
    <location>
        <begin position="273"/>
        <end position="293"/>
    </location>
</feature>
<feature type="transmembrane region" description="Helical" evidence="9">
    <location>
        <begin position="385"/>
        <end position="410"/>
    </location>
</feature>
<keyword evidence="8" id="KW-0769">Symport</keyword>
<keyword evidence="5 9" id="KW-0472">Membrane</keyword>
<keyword evidence="6" id="KW-0479">Metal-binding</keyword>
<evidence type="ECO:0000256" key="4">
    <source>
        <dbReference type="ARBA" id="ARBA00022989"/>
    </source>
</evidence>
<feature type="disulfide bond" evidence="7">
    <location>
        <begin position="236"/>
        <end position="245"/>
    </location>
</feature>
<dbReference type="GO" id="GO:0005886">
    <property type="term" value="C:plasma membrane"/>
    <property type="evidence" value="ECO:0007669"/>
    <property type="project" value="TreeGrafter"/>
</dbReference>
<keyword evidence="11" id="KW-1185">Reference proteome</keyword>
<dbReference type="Pfam" id="PF00209">
    <property type="entry name" value="SNF"/>
    <property type="match status" value="2"/>
</dbReference>
<keyword evidence="7" id="KW-1015">Disulfide bond</keyword>
<keyword evidence="3 8" id="KW-0812">Transmembrane</keyword>
<feature type="binding site" evidence="6">
    <location>
        <position position="138"/>
    </location>
    <ligand>
        <name>Na(+)</name>
        <dbReference type="ChEBI" id="CHEBI:29101"/>
        <label>1</label>
    </ligand>
</feature>
<dbReference type="EMBL" id="LWCA01000977">
    <property type="protein sequence ID" value="OAF66293.1"/>
    <property type="molecule type" value="Genomic_DNA"/>
</dbReference>
<feature type="transmembrane region" description="Helical" evidence="9">
    <location>
        <begin position="564"/>
        <end position="589"/>
    </location>
</feature>
<feature type="binding site" evidence="6">
    <location>
        <position position="131"/>
    </location>
    <ligand>
        <name>Na(+)</name>
        <dbReference type="ChEBI" id="CHEBI:29101"/>
        <label>1</label>
    </ligand>
</feature>
<feature type="transmembrane region" description="Helical" evidence="9">
    <location>
        <begin position="604"/>
        <end position="627"/>
    </location>
</feature>
<dbReference type="OrthoDB" id="6581954at2759"/>
<feature type="transmembrane region" description="Helical" evidence="9">
    <location>
        <begin position="525"/>
        <end position="544"/>
    </location>
</feature>
<evidence type="ECO:0000313" key="11">
    <source>
        <dbReference type="Proteomes" id="UP000078046"/>
    </source>
</evidence>
<dbReference type="GO" id="GO:0035725">
    <property type="term" value="P:sodium ion transmembrane transport"/>
    <property type="evidence" value="ECO:0007669"/>
    <property type="project" value="TreeGrafter"/>
</dbReference>
<feature type="transmembrane region" description="Helical" evidence="9">
    <location>
        <begin position="356"/>
        <end position="373"/>
    </location>
</feature>
<comment type="similarity">
    <text evidence="8">Belongs to the sodium:neurotransmitter symporter (SNF) (TC 2.A.22) family.</text>
</comment>
<feature type="transmembrane region" description="Helical" evidence="9">
    <location>
        <begin position="712"/>
        <end position="738"/>
    </location>
</feature>
<feature type="transmembrane region" description="Helical" evidence="9">
    <location>
        <begin position="486"/>
        <end position="505"/>
    </location>
</feature>
<keyword evidence="6" id="KW-0915">Sodium</keyword>
<dbReference type="PROSITE" id="PS00610">
    <property type="entry name" value="NA_NEUROTRAN_SYMP_1"/>
    <property type="match status" value="1"/>
</dbReference>
<feature type="binding site" evidence="6">
    <location>
        <position position="391"/>
    </location>
    <ligand>
        <name>Na(+)</name>
        <dbReference type="ChEBI" id="CHEBI:29101"/>
        <label>1</label>
    </ligand>
</feature>
<feature type="transmembrane region" description="Helical" evidence="9">
    <location>
        <begin position="313"/>
        <end position="336"/>
    </location>
</feature>
<evidence type="ECO:0000313" key="10">
    <source>
        <dbReference type="EMBL" id="OAF66293.1"/>
    </source>
</evidence>
<evidence type="ECO:0000256" key="2">
    <source>
        <dbReference type="ARBA" id="ARBA00022448"/>
    </source>
</evidence>
<feature type="binding site" evidence="6">
    <location>
        <position position="134"/>
    </location>
    <ligand>
        <name>Na(+)</name>
        <dbReference type="ChEBI" id="CHEBI:29101"/>
        <label>1</label>
    </ligand>
</feature>
<feature type="transmembrane region" description="Helical" evidence="9">
    <location>
        <begin position="193"/>
        <end position="220"/>
    </location>
</feature>
<dbReference type="AlphaFoldDB" id="A0A177AY32"/>
<dbReference type="Proteomes" id="UP000078046">
    <property type="component" value="Unassembled WGS sequence"/>
</dbReference>
<proteinExistence type="inferred from homology"/>
<feature type="transmembrane region" description="Helical" evidence="9">
    <location>
        <begin position="680"/>
        <end position="700"/>
    </location>
</feature>
<gene>
    <name evidence="10" type="ORF">A3Q56_05963</name>
</gene>
<keyword evidence="2 8" id="KW-0813">Transport</keyword>
<feature type="non-terminal residue" evidence="10">
    <location>
        <position position="862"/>
    </location>
</feature>
<evidence type="ECO:0000256" key="1">
    <source>
        <dbReference type="ARBA" id="ARBA00004141"/>
    </source>
</evidence>
<feature type="transmembrane region" description="Helical" evidence="9">
    <location>
        <begin position="154"/>
        <end position="172"/>
    </location>
</feature>
<accession>A0A177AY32</accession>
<dbReference type="PRINTS" id="PR00176">
    <property type="entry name" value="NANEUSMPORT"/>
</dbReference>
<protein>
    <recommendedName>
        <fullName evidence="8">Transporter</fullName>
    </recommendedName>
</protein>
<feature type="binding site" evidence="6">
    <location>
        <position position="459"/>
    </location>
    <ligand>
        <name>Na(+)</name>
        <dbReference type="ChEBI" id="CHEBI:29101"/>
        <label>1</label>
    </ligand>
</feature>
<comment type="caution">
    <text evidence="10">The sequence shown here is derived from an EMBL/GenBank/DDBJ whole genome shotgun (WGS) entry which is preliminary data.</text>
</comment>
<feature type="binding site" evidence="6">
    <location>
        <position position="359"/>
    </location>
    <ligand>
        <name>Na(+)</name>
        <dbReference type="ChEBI" id="CHEBI:29101"/>
        <label>1</label>
    </ligand>
</feature>
<keyword evidence="4 9" id="KW-1133">Transmembrane helix</keyword>
<dbReference type="InterPro" id="IPR037272">
    <property type="entry name" value="SNS_sf"/>
</dbReference>
<evidence type="ECO:0000256" key="6">
    <source>
        <dbReference type="PIRSR" id="PIRSR600175-1"/>
    </source>
</evidence>